<name>A0A2Z7A407_9LAMI</name>
<proteinExistence type="predicted"/>
<dbReference type="Proteomes" id="UP000250235">
    <property type="component" value="Unassembled WGS sequence"/>
</dbReference>
<accession>A0A2Z7A407</accession>
<dbReference type="EMBL" id="KV034112">
    <property type="protein sequence ID" value="KZV13580.1"/>
    <property type="molecule type" value="Genomic_DNA"/>
</dbReference>
<feature type="region of interest" description="Disordered" evidence="1">
    <location>
        <begin position="69"/>
        <end position="102"/>
    </location>
</feature>
<evidence type="ECO:0000313" key="2">
    <source>
        <dbReference type="EMBL" id="KZV13580.1"/>
    </source>
</evidence>
<dbReference type="AlphaFoldDB" id="A0A2Z7A407"/>
<reference evidence="2 3" key="1">
    <citation type="journal article" date="2015" name="Proc. Natl. Acad. Sci. U.S.A.">
        <title>The resurrection genome of Boea hygrometrica: A blueprint for survival of dehydration.</title>
        <authorList>
            <person name="Xiao L."/>
            <person name="Yang G."/>
            <person name="Zhang L."/>
            <person name="Yang X."/>
            <person name="Zhao S."/>
            <person name="Ji Z."/>
            <person name="Zhou Q."/>
            <person name="Hu M."/>
            <person name="Wang Y."/>
            <person name="Chen M."/>
            <person name="Xu Y."/>
            <person name="Jin H."/>
            <person name="Xiao X."/>
            <person name="Hu G."/>
            <person name="Bao F."/>
            <person name="Hu Y."/>
            <person name="Wan P."/>
            <person name="Li L."/>
            <person name="Deng X."/>
            <person name="Kuang T."/>
            <person name="Xiang C."/>
            <person name="Zhu J.K."/>
            <person name="Oliver M.J."/>
            <person name="He Y."/>
        </authorList>
    </citation>
    <scope>NUCLEOTIDE SEQUENCE [LARGE SCALE GENOMIC DNA]</scope>
    <source>
        <strain evidence="3">cv. XS01</strain>
    </source>
</reference>
<sequence length="226" mass="25411">MAVDDDAGTSTYHDWDHYITSVTEEDIAWGSTVATRSGFQEYHGEYTTFGTNVQEPDDLFGDSAQNVTYSEHSTEGSDSDENVDEMRTTTSNEPTGSHMPYDPIMREIPQFMNTVFDEQVPDSYGLPSGGRTSFYDPGRPKLCTKMVFKTKKELIAAVKITSMVMPRSPGPTPRVSDSPTMTTTPLLFISLGWIFNNMCDWLIITCIHVMNWTLRVFSIGDSRRVK</sequence>
<gene>
    <name evidence="2" type="ORF">F511_45258</name>
</gene>
<protein>
    <submittedName>
        <fullName evidence="2">Anthranilate synthase component I</fullName>
    </submittedName>
</protein>
<evidence type="ECO:0000256" key="1">
    <source>
        <dbReference type="SAM" id="MobiDB-lite"/>
    </source>
</evidence>
<evidence type="ECO:0000313" key="3">
    <source>
        <dbReference type="Proteomes" id="UP000250235"/>
    </source>
</evidence>
<keyword evidence="3" id="KW-1185">Reference proteome</keyword>
<organism evidence="2 3">
    <name type="scientific">Dorcoceras hygrometricum</name>
    <dbReference type="NCBI Taxonomy" id="472368"/>
    <lineage>
        <taxon>Eukaryota</taxon>
        <taxon>Viridiplantae</taxon>
        <taxon>Streptophyta</taxon>
        <taxon>Embryophyta</taxon>
        <taxon>Tracheophyta</taxon>
        <taxon>Spermatophyta</taxon>
        <taxon>Magnoliopsida</taxon>
        <taxon>eudicotyledons</taxon>
        <taxon>Gunneridae</taxon>
        <taxon>Pentapetalae</taxon>
        <taxon>asterids</taxon>
        <taxon>lamiids</taxon>
        <taxon>Lamiales</taxon>
        <taxon>Gesneriaceae</taxon>
        <taxon>Didymocarpoideae</taxon>
        <taxon>Trichosporeae</taxon>
        <taxon>Loxocarpinae</taxon>
        <taxon>Dorcoceras</taxon>
    </lineage>
</organism>